<keyword evidence="9" id="KW-0858">Xylan degradation</keyword>
<dbReference type="SUPFAM" id="SSF51445">
    <property type="entry name" value="(Trans)glycosidases"/>
    <property type="match status" value="1"/>
</dbReference>
<dbReference type="SMART" id="SM00633">
    <property type="entry name" value="Glyco_10"/>
    <property type="match status" value="1"/>
</dbReference>
<comment type="caution">
    <text evidence="9">The sequence shown here is derived from an EMBL/GenBank/DDBJ whole genome shotgun (WGS) entry which is preliminary data.</text>
</comment>
<keyword evidence="2 6" id="KW-0119">Carbohydrate metabolism</keyword>
<evidence type="ECO:0000313" key="9">
    <source>
        <dbReference type="EMBL" id="TCO28829.1"/>
    </source>
</evidence>
<dbReference type="Gene3D" id="3.20.20.80">
    <property type="entry name" value="Glycosidases"/>
    <property type="match status" value="1"/>
</dbReference>
<reference evidence="9 10" key="1">
    <citation type="submission" date="2019-03" db="EMBL/GenBank/DDBJ databases">
        <title>Genomic Encyclopedia of Type Strains, Phase IV (KMG-IV): sequencing the most valuable type-strain genomes for metagenomic binning, comparative biology and taxonomic classification.</title>
        <authorList>
            <person name="Goeker M."/>
        </authorList>
    </citation>
    <scope>NUCLEOTIDE SEQUENCE [LARGE SCALE GENOMIC DNA]</scope>
    <source>
        <strain evidence="9 10">DSM 103236</strain>
    </source>
</reference>
<evidence type="ECO:0000256" key="4">
    <source>
        <dbReference type="ARBA" id="ARBA00023326"/>
    </source>
</evidence>
<dbReference type="Pfam" id="PF00331">
    <property type="entry name" value="Glyco_hydro_10"/>
    <property type="match status" value="1"/>
</dbReference>
<dbReference type="PROSITE" id="PS51760">
    <property type="entry name" value="GH10_2"/>
    <property type="match status" value="1"/>
</dbReference>
<dbReference type="EC" id="3.2.1.8" evidence="6"/>
<organism evidence="9 10">
    <name type="scientific">Pedobacter psychrotolerans</name>
    <dbReference type="NCBI Taxonomy" id="1843235"/>
    <lineage>
        <taxon>Bacteria</taxon>
        <taxon>Pseudomonadati</taxon>
        <taxon>Bacteroidota</taxon>
        <taxon>Sphingobacteriia</taxon>
        <taxon>Sphingobacteriales</taxon>
        <taxon>Sphingobacteriaceae</taxon>
        <taxon>Pedobacter</taxon>
    </lineage>
</organism>
<dbReference type="AlphaFoldDB" id="A0A4R2HIS6"/>
<proteinExistence type="inferred from homology"/>
<dbReference type="InterPro" id="IPR017853">
    <property type="entry name" value="GH"/>
</dbReference>
<evidence type="ECO:0000313" key="10">
    <source>
        <dbReference type="Proteomes" id="UP000295684"/>
    </source>
</evidence>
<feature type="active site" description="Nucleophile" evidence="5">
    <location>
        <position position="260"/>
    </location>
</feature>
<evidence type="ECO:0000259" key="8">
    <source>
        <dbReference type="PROSITE" id="PS51760"/>
    </source>
</evidence>
<dbReference type="Proteomes" id="UP000295684">
    <property type="component" value="Unassembled WGS sequence"/>
</dbReference>
<accession>A0A4R2HIS6</accession>
<dbReference type="GO" id="GO:0031176">
    <property type="term" value="F:endo-1,4-beta-xylanase activity"/>
    <property type="evidence" value="ECO:0007669"/>
    <property type="project" value="UniProtKB-EC"/>
</dbReference>
<dbReference type="PROSITE" id="PS00591">
    <property type="entry name" value="GH10_1"/>
    <property type="match status" value="1"/>
</dbReference>
<keyword evidence="3 6" id="KW-0326">Glycosidase</keyword>
<name>A0A4R2HIS6_9SPHI</name>
<dbReference type="InterPro" id="IPR044846">
    <property type="entry name" value="GH10"/>
</dbReference>
<dbReference type="EMBL" id="SLWO01000002">
    <property type="protein sequence ID" value="TCO28829.1"/>
    <property type="molecule type" value="Genomic_DNA"/>
</dbReference>
<dbReference type="InterPro" id="IPR031158">
    <property type="entry name" value="GH10_AS"/>
</dbReference>
<evidence type="ECO:0000256" key="5">
    <source>
        <dbReference type="PROSITE-ProRule" id="PRU10061"/>
    </source>
</evidence>
<comment type="similarity">
    <text evidence="6">Belongs to the glycosyl hydrolase 10 (cellulase F) family.</text>
</comment>
<gene>
    <name evidence="9" type="ORF">EV200_102246</name>
</gene>
<dbReference type="OrthoDB" id="1032269at2"/>
<evidence type="ECO:0000256" key="3">
    <source>
        <dbReference type="ARBA" id="ARBA00023295"/>
    </source>
</evidence>
<evidence type="ECO:0000256" key="1">
    <source>
        <dbReference type="ARBA" id="ARBA00022801"/>
    </source>
</evidence>
<evidence type="ECO:0000256" key="7">
    <source>
        <dbReference type="SAM" id="SignalP"/>
    </source>
</evidence>
<comment type="catalytic activity">
    <reaction evidence="6">
        <text>Endohydrolysis of (1-&gt;4)-beta-D-xylosidic linkages in xylans.</text>
        <dbReference type="EC" id="3.2.1.8"/>
    </reaction>
</comment>
<dbReference type="PANTHER" id="PTHR31490:SF90">
    <property type="entry name" value="ENDO-1,4-BETA-XYLANASE A"/>
    <property type="match status" value="1"/>
</dbReference>
<keyword evidence="4 6" id="KW-0624">Polysaccharide degradation</keyword>
<evidence type="ECO:0000256" key="2">
    <source>
        <dbReference type="ARBA" id="ARBA00023277"/>
    </source>
</evidence>
<keyword evidence="1 6" id="KW-0378">Hydrolase</keyword>
<dbReference type="PRINTS" id="PR00134">
    <property type="entry name" value="GLHYDRLASE10"/>
</dbReference>
<feature type="chain" id="PRO_5020247001" description="Beta-xylanase" evidence="7">
    <location>
        <begin position="17"/>
        <end position="355"/>
    </location>
</feature>
<evidence type="ECO:0000256" key="6">
    <source>
        <dbReference type="RuleBase" id="RU361174"/>
    </source>
</evidence>
<feature type="domain" description="GH10" evidence="8">
    <location>
        <begin position="21"/>
        <end position="355"/>
    </location>
</feature>
<sequence>MMCVVLLIITCTIVTAFKPLPLTTKGLKDYYQNYFPIGVAVTPHDLTGANRELVLNQFNSVTAENAMKMGPIHPTENEYNWKIGDSIATFARNNHLKMRGHCLVWYSQTPRWLFKDEQGNTVTKEVLLGRLKEHIHTVVNHYKKDIYAWDVVNEVIADDSTYFRNSQLYKIAGEDFVEMAFRYAHEADPKARLFYNDYNTEQPKKRDKIYKMLKALLAKGVPIHGVGLQGHWSLSQPSRSELEKSITMFASLGLDIQITELDVSVYAGNQGGQLIQNAAQNAKAEFTPEMESRQLEQYKMIFEVLRKYKKNITGVTFWNLSDRYTWLDGRGKKNYPLLFDTELKPKKAFYEVTKF</sequence>
<protein>
    <recommendedName>
        <fullName evidence="6">Beta-xylanase</fullName>
        <ecNumber evidence="6">3.2.1.8</ecNumber>
    </recommendedName>
</protein>
<feature type="signal peptide" evidence="7">
    <location>
        <begin position="1"/>
        <end position="16"/>
    </location>
</feature>
<dbReference type="PANTHER" id="PTHR31490">
    <property type="entry name" value="GLYCOSYL HYDROLASE"/>
    <property type="match status" value="1"/>
</dbReference>
<dbReference type="InterPro" id="IPR001000">
    <property type="entry name" value="GH10_dom"/>
</dbReference>
<dbReference type="GO" id="GO:0045493">
    <property type="term" value="P:xylan catabolic process"/>
    <property type="evidence" value="ECO:0007669"/>
    <property type="project" value="UniProtKB-KW"/>
</dbReference>
<keyword evidence="7" id="KW-0732">Signal</keyword>